<organism evidence="1 2">
    <name type="scientific">Psylliodes chrysocephalus</name>
    <dbReference type="NCBI Taxonomy" id="3402493"/>
    <lineage>
        <taxon>Eukaryota</taxon>
        <taxon>Metazoa</taxon>
        <taxon>Ecdysozoa</taxon>
        <taxon>Arthropoda</taxon>
        <taxon>Hexapoda</taxon>
        <taxon>Insecta</taxon>
        <taxon>Pterygota</taxon>
        <taxon>Neoptera</taxon>
        <taxon>Endopterygota</taxon>
        <taxon>Coleoptera</taxon>
        <taxon>Polyphaga</taxon>
        <taxon>Cucujiformia</taxon>
        <taxon>Chrysomeloidea</taxon>
        <taxon>Chrysomelidae</taxon>
        <taxon>Galerucinae</taxon>
        <taxon>Alticini</taxon>
        <taxon>Psylliodes</taxon>
    </lineage>
</organism>
<name>A0A9P0GDN1_9CUCU</name>
<dbReference type="AlphaFoldDB" id="A0A9P0GDN1"/>
<evidence type="ECO:0000313" key="1">
    <source>
        <dbReference type="EMBL" id="CAH1111905.1"/>
    </source>
</evidence>
<sequence>MALYHFKTFEATGIKKLWIKAGAGATKRYVPLHVMAVRYGTETCSVLPALYHLTGVIIPAVGTKRAALLAKPLNQLSSFGQGLLNTEIEKSVGNAEEYFTKKDLMQNV</sequence>
<dbReference type="OrthoDB" id="6782145at2759"/>
<dbReference type="Proteomes" id="UP001153636">
    <property type="component" value="Chromosome 6"/>
</dbReference>
<keyword evidence="2" id="KW-1185">Reference proteome</keyword>
<gene>
    <name evidence="1" type="ORF">PSYICH_LOCUS12842</name>
</gene>
<proteinExistence type="predicted"/>
<dbReference type="EMBL" id="OV651818">
    <property type="protein sequence ID" value="CAH1111905.1"/>
    <property type="molecule type" value="Genomic_DNA"/>
</dbReference>
<accession>A0A9P0GDN1</accession>
<reference evidence="1" key="1">
    <citation type="submission" date="2022-01" db="EMBL/GenBank/DDBJ databases">
        <authorList>
            <person name="King R."/>
        </authorList>
    </citation>
    <scope>NUCLEOTIDE SEQUENCE</scope>
</reference>
<evidence type="ECO:0000313" key="2">
    <source>
        <dbReference type="Proteomes" id="UP001153636"/>
    </source>
</evidence>
<protein>
    <submittedName>
        <fullName evidence="1">Uncharacterized protein</fullName>
    </submittedName>
</protein>